<keyword evidence="4" id="KW-0808">Transferase</keyword>
<reference evidence="4 5" key="1">
    <citation type="submission" date="2020-03" db="EMBL/GenBank/DDBJ databases">
        <title>Hydrogenophaga sp. nov. isolated from cyanobacterial mat.</title>
        <authorList>
            <person name="Thorat V."/>
            <person name="Kirdat K."/>
            <person name="Tiwarekar B."/>
            <person name="Costa E.D."/>
            <person name="Yadav A."/>
        </authorList>
    </citation>
    <scope>NUCLEOTIDE SEQUENCE [LARGE SCALE GENOMIC DNA]</scope>
    <source>
        <strain evidence="4 5">BA0156</strain>
    </source>
</reference>
<proteinExistence type="predicted"/>
<feature type="domain" description="MobA-like NTP transferase" evidence="3">
    <location>
        <begin position="5"/>
        <end position="171"/>
    </location>
</feature>
<keyword evidence="1" id="KW-0460">Magnesium</keyword>
<dbReference type="Pfam" id="PF12804">
    <property type="entry name" value="NTP_transf_3"/>
    <property type="match status" value="1"/>
</dbReference>
<accession>A0A6G8IDM1</accession>
<evidence type="ECO:0000313" key="5">
    <source>
        <dbReference type="Proteomes" id="UP000503162"/>
    </source>
</evidence>
<evidence type="ECO:0000256" key="1">
    <source>
        <dbReference type="ARBA" id="ARBA00022842"/>
    </source>
</evidence>
<protein>
    <submittedName>
        <fullName evidence="4">NTP transferase domain-containing protein</fullName>
    </submittedName>
</protein>
<dbReference type="PANTHER" id="PTHR43777:SF1">
    <property type="entry name" value="MOLYBDENUM COFACTOR CYTIDYLYLTRANSFERASE"/>
    <property type="match status" value="1"/>
</dbReference>
<dbReference type="GO" id="GO:0016779">
    <property type="term" value="F:nucleotidyltransferase activity"/>
    <property type="evidence" value="ECO:0007669"/>
    <property type="project" value="UniProtKB-ARBA"/>
</dbReference>
<sequence>MTTTALILAAGAGQRLGSIPKCLVRLGGRTLLQRLLESLQALPAVNTVLVVGGPHGAAILRHLNTLPRALWPLVVRNPQPGDDPSDSLHTGLRHLTAMPDRLLVLLADLPLLDASALQAALDAFDRRERGLHALVPTVNGQPGHPVVLDEIACATLRGRGHGGLRAWRRDQPDAVAAWPTDNPRHVRDLDTPDDLERLAQDTGLPVSLPSTEAPPPSGAVIG</sequence>
<evidence type="ECO:0000256" key="2">
    <source>
        <dbReference type="SAM" id="MobiDB-lite"/>
    </source>
</evidence>
<dbReference type="SUPFAM" id="SSF53448">
    <property type="entry name" value="Nucleotide-diphospho-sugar transferases"/>
    <property type="match status" value="1"/>
</dbReference>
<dbReference type="KEGG" id="hcz:G9Q37_03675"/>
<evidence type="ECO:0000259" key="3">
    <source>
        <dbReference type="Pfam" id="PF12804"/>
    </source>
</evidence>
<gene>
    <name evidence="4" type="ORF">G9Q37_03675</name>
</gene>
<dbReference type="Gene3D" id="3.90.550.10">
    <property type="entry name" value="Spore Coat Polysaccharide Biosynthesis Protein SpsA, Chain A"/>
    <property type="match status" value="1"/>
</dbReference>
<dbReference type="PANTHER" id="PTHR43777">
    <property type="entry name" value="MOLYBDENUM COFACTOR CYTIDYLYLTRANSFERASE"/>
    <property type="match status" value="1"/>
</dbReference>
<keyword evidence="5" id="KW-1185">Reference proteome</keyword>
<dbReference type="InterPro" id="IPR025877">
    <property type="entry name" value="MobA-like_NTP_Trfase"/>
</dbReference>
<dbReference type="AlphaFoldDB" id="A0A6G8IDM1"/>
<dbReference type="Proteomes" id="UP000503162">
    <property type="component" value="Chromosome"/>
</dbReference>
<dbReference type="EMBL" id="CP049989">
    <property type="protein sequence ID" value="QIM51294.1"/>
    <property type="molecule type" value="Genomic_DNA"/>
</dbReference>
<dbReference type="RefSeq" id="WP_166224716.1">
    <property type="nucleotide sequence ID" value="NZ_CP049989.1"/>
</dbReference>
<organism evidence="4 5">
    <name type="scientific">Hydrogenophaga crocea</name>
    <dbReference type="NCBI Taxonomy" id="2716225"/>
    <lineage>
        <taxon>Bacteria</taxon>
        <taxon>Pseudomonadati</taxon>
        <taxon>Pseudomonadota</taxon>
        <taxon>Betaproteobacteria</taxon>
        <taxon>Burkholderiales</taxon>
        <taxon>Comamonadaceae</taxon>
        <taxon>Hydrogenophaga</taxon>
    </lineage>
</organism>
<feature type="region of interest" description="Disordered" evidence="2">
    <location>
        <begin position="197"/>
        <end position="222"/>
    </location>
</feature>
<dbReference type="InterPro" id="IPR029044">
    <property type="entry name" value="Nucleotide-diphossugar_trans"/>
</dbReference>
<evidence type="ECO:0000313" key="4">
    <source>
        <dbReference type="EMBL" id="QIM51294.1"/>
    </source>
</evidence>
<feature type="compositionally biased region" description="Pro residues" evidence="2">
    <location>
        <begin position="212"/>
        <end position="222"/>
    </location>
</feature>
<name>A0A6G8IDM1_9BURK</name>